<feature type="compositionally biased region" description="Basic and acidic residues" evidence="6">
    <location>
        <begin position="1181"/>
        <end position="1203"/>
    </location>
</feature>
<evidence type="ECO:0000256" key="3">
    <source>
        <dbReference type="ARBA" id="ARBA00022989"/>
    </source>
</evidence>
<feature type="compositionally biased region" description="Low complexity" evidence="6">
    <location>
        <begin position="256"/>
        <end position="265"/>
    </location>
</feature>
<evidence type="ECO:0000259" key="8">
    <source>
        <dbReference type="Pfam" id="PF04547"/>
    </source>
</evidence>
<protein>
    <recommendedName>
        <fullName evidence="8">Anoctamin transmembrane domain-containing protein</fullName>
    </recommendedName>
</protein>
<feature type="compositionally biased region" description="Basic and acidic residues" evidence="6">
    <location>
        <begin position="279"/>
        <end position="292"/>
    </location>
</feature>
<accession>A0A0G4F4V9</accession>
<evidence type="ECO:0000256" key="1">
    <source>
        <dbReference type="ARBA" id="ARBA00004141"/>
    </source>
</evidence>
<feature type="coiled-coil region" evidence="5">
    <location>
        <begin position="879"/>
        <end position="909"/>
    </location>
</feature>
<evidence type="ECO:0000256" key="5">
    <source>
        <dbReference type="SAM" id="Coils"/>
    </source>
</evidence>
<proteinExistence type="predicted"/>
<evidence type="ECO:0000313" key="9">
    <source>
        <dbReference type="EMBL" id="CEM07160.1"/>
    </source>
</evidence>
<dbReference type="GO" id="GO:0005254">
    <property type="term" value="F:chloride channel activity"/>
    <property type="evidence" value="ECO:0007669"/>
    <property type="project" value="TreeGrafter"/>
</dbReference>
<keyword evidence="2 7" id="KW-0812">Transmembrane</keyword>
<feature type="domain" description="Anoctamin transmembrane" evidence="8">
    <location>
        <begin position="1519"/>
        <end position="1584"/>
    </location>
</feature>
<comment type="subcellular location">
    <subcellularLocation>
        <location evidence="1">Membrane</location>
        <topology evidence="1">Multi-pass membrane protein</topology>
    </subcellularLocation>
</comment>
<keyword evidence="5" id="KW-0175">Coiled coil</keyword>
<feature type="region of interest" description="Disordered" evidence="6">
    <location>
        <begin position="159"/>
        <end position="182"/>
    </location>
</feature>
<feature type="region of interest" description="Disordered" evidence="6">
    <location>
        <begin position="1171"/>
        <end position="1203"/>
    </location>
</feature>
<dbReference type="GO" id="GO:0016020">
    <property type="term" value="C:membrane"/>
    <property type="evidence" value="ECO:0007669"/>
    <property type="project" value="UniProtKB-SubCell"/>
</dbReference>
<evidence type="ECO:0000256" key="7">
    <source>
        <dbReference type="SAM" id="Phobius"/>
    </source>
</evidence>
<feature type="region of interest" description="Disordered" evidence="6">
    <location>
        <begin position="229"/>
        <end position="295"/>
    </location>
</feature>
<dbReference type="Pfam" id="PF04547">
    <property type="entry name" value="Anoctamin"/>
    <property type="match status" value="1"/>
</dbReference>
<feature type="region of interest" description="Disordered" evidence="6">
    <location>
        <begin position="642"/>
        <end position="670"/>
    </location>
</feature>
<dbReference type="PANTHER" id="PTHR12308">
    <property type="entry name" value="ANOCTAMIN"/>
    <property type="match status" value="1"/>
</dbReference>
<keyword evidence="4 7" id="KW-0472">Membrane</keyword>
<evidence type="ECO:0000256" key="6">
    <source>
        <dbReference type="SAM" id="MobiDB-lite"/>
    </source>
</evidence>
<feature type="compositionally biased region" description="Basic residues" evidence="6">
    <location>
        <begin position="418"/>
        <end position="432"/>
    </location>
</feature>
<feature type="region of interest" description="Disordered" evidence="6">
    <location>
        <begin position="395"/>
        <end position="441"/>
    </location>
</feature>
<dbReference type="InterPro" id="IPR049452">
    <property type="entry name" value="Anoctamin_TM"/>
</dbReference>
<dbReference type="PhylomeDB" id="A0A0G4F4V9"/>
<organism evidence="9">
    <name type="scientific">Chromera velia CCMP2878</name>
    <dbReference type="NCBI Taxonomy" id="1169474"/>
    <lineage>
        <taxon>Eukaryota</taxon>
        <taxon>Sar</taxon>
        <taxon>Alveolata</taxon>
        <taxon>Colpodellida</taxon>
        <taxon>Chromeraceae</taxon>
        <taxon>Chromera</taxon>
    </lineage>
</organism>
<feature type="compositionally biased region" description="Low complexity" evidence="6">
    <location>
        <begin position="1467"/>
        <end position="1479"/>
    </location>
</feature>
<evidence type="ECO:0000256" key="2">
    <source>
        <dbReference type="ARBA" id="ARBA00022692"/>
    </source>
</evidence>
<sequence length="1712" mass="189057">MERRGDQATAVRQRKQKAQDKLRHSYEQAVLHFRVRMEGSKLIILLRRGEKVTVDAPSVFMCSSPGSKLKTNLLPKVSTTLTAPGDDEKSLVVVDAASCHHQFVPLRLAAYGTLYVHPNASCVVVGSPVQSRVSAPGLPHSQAQKFELPPGRRAISLASLRTSSSSSSSAGGSSGPQIASSADMGVGVGTPISFDEDVVFLRADPSLYRHRVVKIKSVRRRISEFSAAVAAEEEEKENSETANGSKISRRRGGQRGQQNGTRTGGSESEGDTESAGEEFPGRGGEKETKDTPDVAPVLEESDLKKCFCGVLDPDVIRKQGEGQTAIDFKKACRIFDDCFRGEEVVEAGSSRQEERTAIEKEAFLDAFQELPAFFPKWRLFDPDWQQKIQEHKMRRARAARQRPRMNLTKQINGARTPRNQRHRSPSRARGTPHAHGGSVRGSLRFSPQVEIAGVHQAPPPPSPLDMEEEAGSSCWGDATQSHGGGGGSMSRVGRDWPSESAGWPSEGQASARHWPDERPSAQGVGQTVGGGWPSEGLSRTLSGGRGQWPDEATGSSNFRRGGTVDDGWDAWGGADETVAPYAHRGDPERSIRNAGGPKAEPVSVMTPGMGRQDSVGGYEVVTGIGKLGVGFSDVLGSSSVVGPAHSGRTSALRQTSFRQDEGGRRRGGGAMDLEEVEELRRQVEDTLFPNVVSEQNKLRTGLPLDVQRVTDESLNRNFQDLMLRVVVAKLSLHCQLDVRPVFSTDKRKVFLFIRADSDDLEREAARSSTLTELKAAQFDGDALEPCTSEFVPLREAVLSLLARRPELQDKSEVSGIPPLLKMVAASFQRVADSPAVNMADLPHVSIFLDWWDMTGRAEVEQLGDAAVLASEKRQFLSVLRGAEKEALKIKEQEAKAAQKLDASEKKREQAALDKDKEKMLGLTTALLQTVSHRDAETREEWLEEWMDEVRDKTEAQKGCATQMQLRCKKVSTKGSSEGAAGIEEPVKVERTDREVLNTAKTFKGFLRLLVELPSLGYFEALTAANVEAEREAYKIRNLWGHLAFPEPPPAFAPFSFSEKLEPLWKRETVDTDGDGTFLALWTPGQKGVWWVAGRLKILSHLIDRQVKIPRLLQHKVAEEFFPLDSYHKFESAGLVHFCSIDSRLWPLTKHMTSQREAWLKGDKEGNIGRQAHFVSTGSRKNRSEPVGDSEEGKTAAGKREREESKNLILAEDPPYPQEMTANEIADFVDRQPKRNFMMATFDFVRTMTIHTPLDAFRAYFGEKVAFYFAFLVIISSWRREERLLGDKLLRISVGAAIIAVLVTSSATISYWLAILRSVWTKEVEDAWKAYNDGGQEGPSPRETVKWYIAKENATTVTSVIDSLSGTVFTSGGGMLVIALCDWYNVKFKTTYEALLAYEAFAIQVTVKFWPFVLTAFFKPAISVRESLATQKPLPPDLSAFVSVPLEQNASRVLDPSVPSPQDGDGRAQAQAAPSAAFPSPSSPPTLLRASLEYAASRQLQQPVYTTGKLDGAWSDYKEVDAIKVFHLVRRPTPEDADSIGPWIVVLDAIFVLAVTCNALLLVYVFGSLDFLIWPRPGPGRGLFNQDTGRHAAFAFLLLVFWVVSKITQYNIDPTLERLEVAAKRSEAQLTLWEGKNLNVKKRSDAGVFLEDPETSLRAPHRLLVDPHQYALRKQAIEQRKKAEARRAASAEKILREEQQRAGKQPIPAQNEV</sequence>
<gene>
    <name evidence="9" type="ORF">Cvel_15163</name>
</gene>
<dbReference type="EMBL" id="CDMZ01000119">
    <property type="protein sequence ID" value="CEM07160.1"/>
    <property type="molecule type" value="Genomic_DNA"/>
</dbReference>
<feature type="transmembrane region" description="Helical" evidence="7">
    <location>
        <begin position="1539"/>
        <end position="1566"/>
    </location>
</feature>
<feature type="compositionally biased region" description="Basic and acidic residues" evidence="6">
    <location>
        <begin position="1687"/>
        <end position="1700"/>
    </location>
</feature>
<feature type="region of interest" description="Disordered" evidence="6">
    <location>
        <begin position="1"/>
        <end position="20"/>
    </location>
</feature>
<dbReference type="InterPro" id="IPR007632">
    <property type="entry name" value="Anoctamin"/>
</dbReference>
<feature type="transmembrane region" description="Helical" evidence="7">
    <location>
        <begin position="1587"/>
        <end position="1604"/>
    </location>
</feature>
<dbReference type="VEuPathDB" id="CryptoDB:Cvel_15163"/>
<name>A0A0G4F4V9_9ALVE</name>
<evidence type="ECO:0000256" key="4">
    <source>
        <dbReference type="ARBA" id="ARBA00023136"/>
    </source>
</evidence>
<reference evidence="9" key="1">
    <citation type="submission" date="2014-11" db="EMBL/GenBank/DDBJ databases">
        <authorList>
            <person name="Otto D Thomas"/>
            <person name="Naeem Raeece"/>
        </authorList>
    </citation>
    <scope>NUCLEOTIDE SEQUENCE</scope>
</reference>
<feature type="transmembrane region" description="Helical" evidence="7">
    <location>
        <begin position="1289"/>
        <end position="1312"/>
    </location>
</feature>
<keyword evidence="3 7" id="KW-1133">Transmembrane helix</keyword>
<feature type="region of interest" description="Disordered" evidence="6">
    <location>
        <begin position="454"/>
        <end position="607"/>
    </location>
</feature>
<dbReference type="PANTHER" id="PTHR12308:SF73">
    <property type="entry name" value="ANOCTAMIN"/>
    <property type="match status" value="1"/>
</dbReference>
<feature type="region of interest" description="Disordered" evidence="6">
    <location>
        <begin position="1452"/>
        <end position="1484"/>
    </location>
</feature>
<feature type="region of interest" description="Disordered" evidence="6">
    <location>
        <begin position="1687"/>
        <end position="1712"/>
    </location>
</feature>
<feature type="compositionally biased region" description="Polar residues" evidence="6">
    <location>
        <begin position="647"/>
        <end position="657"/>
    </location>
</feature>